<keyword evidence="1" id="KW-0472">Membrane</keyword>
<dbReference type="Proteomes" id="UP000217935">
    <property type="component" value="Chromosome"/>
</dbReference>
<dbReference type="KEGG" id="ceh:CEW89_11520"/>
<feature type="transmembrane region" description="Helical" evidence="1">
    <location>
        <begin position="219"/>
        <end position="243"/>
    </location>
</feature>
<organism evidence="2 3">
    <name type="scientific">Celeribacter ethanolicus</name>
    <dbReference type="NCBI Taxonomy" id="1758178"/>
    <lineage>
        <taxon>Bacteria</taxon>
        <taxon>Pseudomonadati</taxon>
        <taxon>Pseudomonadota</taxon>
        <taxon>Alphaproteobacteria</taxon>
        <taxon>Rhodobacterales</taxon>
        <taxon>Roseobacteraceae</taxon>
        <taxon>Celeribacter</taxon>
    </lineage>
</organism>
<dbReference type="RefSeq" id="WP_096805999.1">
    <property type="nucleotide sequence ID" value="NZ_CP022196.1"/>
</dbReference>
<feature type="transmembrane region" description="Helical" evidence="1">
    <location>
        <begin position="392"/>
        <end position="410"/>
    </location>
</feature>
<name>A0A291GD69_9RHOB</name>
<feature type="transmembrane region" description="Helical" evidence="1">
    <location>
        <begin position="368"/>
        <end position="386"/>
    </location>
</feature>
<keyword evidence="1" id="KW-0812">Transmembrane</keyword>
<feature type="transmembrane region" description="Helical" evidence="1">
    <location>
        <begin position="255"/>
        <end position="274"/>
    </location>
</feature>
<evidence type="ECO:0008006" key="4">
    <source>
        <dbReference type="Google" id="ProtNLM"/>
    </source>
</evidence>
<protein>
    <recommendedName>
        <fullName evidence="4">Oligosaccharide repeat unit polymerase</fullName>
    </recommendedName>
</protein>
<feature type="transmembrane region" description="Helical" evidence="1">
    <location>
        <begin position="147"/>
        <end position="166"/>
    </location>
</feature>
<gene>
    <name evidence="2" type="ORF">CEW89_11520</name>
</gene>
<feature type="transmembrane region" description="Helical" evidence="1">
    <location>
        <begin position="29"/>
        <end position="45"/>
    </location>
</feature>
<dbReference type="NCBIfam" id="TIGR04370">
    <property type="entry name" value="glyco_rpt_poly"/>
    <property type="match status" value="1"/>
</dbReference>
<feature type="transmembrane region" description="Helical" evidence="1">
    <location>
        <begin position="105"/>
        <end position="127"/>
    </location>
</feature>
<keyword evidence="3" id="KW-1185">Reference proteome</keyword>
<reference evidence="2 3" key="1">
    <citation type="submission" date="2017-06" db="EMBL/GenBank/DDBJ databases">
        <title>Celeribacter sp. TSPH2 complete genome sequence.</title>
        <authorList>
            <person name="Woo J.-H."/>
            <person name="Kim H.-S."/>
        </authorList>
    </citation>
    <scope>NUCLEOTIDE SEQUENCE [LARGE SCALE GENOMIC DNA]</scope>
    <source>
        <strain evidence="2 3">TSPH2</strain>
    </source>
</reference>
<dbReference type="AlphaFoldDB" id="A0A291GD69"/>
<evidence type="ECO:0000313" key="3">
    <source>
        <dbReference type="Proteomes" id="UP000217935"/>
    </source>
</evidence>
<proteinExistence type="predicted"/>
<feature type="transmembrane region" description="Helical" evidence="1">
    <location>
        <begin position="178"/>
        <end position="207"/>
    </location>
</feature>
<sequence length="420" mass="45734">MEPLIVAIFYSIGLCAALWGGLRNATGVFLLYFTLGGMLPYFAALEAGRYETFLGFYLDTENFETAAIFLSLAFALTMISSVIRLAPRANPQTVLFIREGRLVQFALFSLFCFLAYLALSIAFAGSLQNALIASYARVRTNSSLANLRSVFFWGAVVFSTFAFFGLKFNIVSKRVKVIVMLSVLGSLCLSLVDGGRAILILFVLSLFMKEILNARKITLLLFSLVGSLAISVLSYFMLSWRYAAQGAEITSENSLSLSGAFTGLAFIDHFQLSIEYAKELGFDYGLSYLNAAISFVPRALFPDKATPLAAQVRGYLYGDETGGIPPGLFGESYIAYGVIGVVAVALLYGQALFFVAKLSTAAAKLDCPVRYATAGIIVPLIGFTLVRGGLDIGVLRVGLPFFWIFIATTLSTKRRQHEIT</sequence>
<feature type="transmembrane region" description="Helical" evidence="1">
    <location>
        <begin position="333"/>
        <end position="356"/>
    </location>
</feature>
<evidence type="ECO:0000256" key="1">
    <source>
        <dbReference type="SAM" id="Phobius"/>
    </source>
</evidence>
<dbReference type="EMBL" id="CP022196">
    <property type="protein sequence ID" value="ATG48145.1"/>
    <property type="molecule type" value="Genomic_DNA"/>
</dbReference>
<accession>A0A291GD69</accession>
<feature type="transmembrane region" description="Helical" evidence="1">
    <location>
        <begin position="65"/>
        <end position="85"/>
    </location>
</feature>
<feature type="transmembrane region" description="Helical" evidence="1">
    <location>
        <begin position="6"/>
        <end position="22"/>
    </location>
</feature>
<keyword evidence="1" id="KW-1133">Transmembrane helix</keyword>
<evidence type="ECO:0000313" key="2">
    <source>
        <dbReference type="EMBL" id="ATG48145.1"/>
    </source>
</evidence>